<dbReference type="Proteomes" id="UP001238163">
    <property type="component" value="Unassembled WGS sequence"/>
</dbReference>
<evidence type="ECO:0000313" key="2">
    <source>
        <dbReference type="EMBL" id="MDQ0289530.1"/>
    </source>
</evidence>
<protein>
    <submittedName>
        <fullName evidence="2">Negative regulator of RcsB-dependent stress response</fullName>
    </submittedName>
</protein>
<name>A0AAE3VFR2_9BACT</name>
<keyword evidence="1" id="KW-0732">Signal</keyword>
<dbReference type="EMBL" id="JAUSVL010000001">
    <property type="protein sequence ID" value="MDQ0289530.1"/>
    <property type="molecule type" value="Genomic_DNA"/>
</dbReference>
<feature type="chain" id="PRO_5042185328" evidence="1">
    <location>
        <begin position="23"/>
        <end position="248"/>
    </location>
</feature>
<sequence length="248" mass="27791">MMKKSILIAILMGLVGAGLVQAQQQNCYLVKPDGSRQKAVAIQVANPQGDLMVNVDGRGAVNIKRGTYRYAMIPKPQEVQQLEQLFEEEKYQDVVKNAPAVFEAYKFLGWGDVIGGLEAESQLALKKTDDARKVLAKAVPFVAERPDALMRANLLIMLENKEYDKIDAELNKLVLSKEDAYAAFAFNMRGQIYALQGQKKQAVLEYLKTMLLFDGRKLRKERAEAKKQAVAIMKELNDPRVSKIEAID</sequence>
<reference evidence="2" key="1">
    <citation type="submission" date="2023-07" db="EMBL/GenBank/DDBJ databases">
        <title>Genomic Encyclopedia of Type Strains, Phase IV (KMG-IV): sequencing the most valuable type-strain genomes for metagenomic binning, comparative biology and taxonomic classification.</title>
        <authorList>
            <person name="Goeker M."/>
        </authorList>
    </citation>
    <scope>NUCLEOTIDE SEQUENCE</scope>
    <source>
        <strain evidence="2">DSM 24202</strain>
    </source>
</reference>
<dbReference type="AlphaFoldDB" id="A0AAE3VFR2"/>
<comment type="caution">
    <text evidence="2">The sequence shown here is derived from an EMBL/GenBank/DDBJ whole genome shotgun (WGS) entry which is preliminary data.</text>
</comment>
<keyword evidence="3" id="KW-1185">Reference proteome</keyword>
<gene>
    <name evidence="2" type="ORF">J3R75_001637</name>
</gene>
<accession>A0AAE3VFR2</accession>
<evidence type="ECO:0000256" key="1">
    <source>
        <dbReference type="SAM" id="SignalP"/>
    </source>
</evidence>
<proteinExistence type="predicted"/>
<organism evidence="2 3">
    <name type="scientific">Oligosphaera ethanolica</name>
    <dbReference type="NCBI Taxonomy" id="760260"/>
    <lineage>
        <taxon>Bacteria</taxon>
        <taxon>Pseudomonadati</taxon>
        <taxon>Lentisphaerota</taxon>
        <taxon>Oligosphaeria</taxon>
        <taxon>Oligosphaerales</taxon>
        <taxon>Oligosphaeraceae</taxon>
        <taxon>Oligosphaera</taxon>
    </lineage>
</organism>
<dbReference type="RefSeq" id="WP_307260964.1">
    <property type="nucleotide sequence ID" value="NZ_JAUSVL010000001.1"/>
</dbReference>
<feature type="signal peptide" evidence="1">
    <location>
        <begin position="1"/>
        <end position="22"/>
    </location>
</feature>
<evidence type="ECO:0000313" key="3">
    <source>
        <dbReference type="Proteomes" id="UP001238163"/>
    </source>
</evidence>